<dbReference type="EMBL" id="OX465081">
    <property type="protein sequence ID" value="CAI9287889.1"/>
    <property type="molecule type" value="Genomic_DNA"/>
</dbReference>
<organism evidence="2 3">
    <name type="scientific">Lactuca saligna</name>
    <name type="common">Willowleaf lettuce</name>
    <dbReference type="NCBI Taxonomy" id="75948"/>
    <lineage>
        <taxon>Eukaryota</taxon>
        <taxon>Viridiplantae</taxon>
        <taxon>Streptophyta</taxon>
        <taxon>Embryophyta</taxon>
        <taxon>Tracheophyta</taxon>
        <taxon>Spermatophyta</taxon>
        <taxon>Magnoliopsida</taxon>
        <taxon>eudicotyledons</taxon>
        <taxon>Gunneridae</taxon>
        <taxon>Pentapetalae</taxon>
        <taxon>asterids</taxon>
        <taxon>campanulids</taxon>
        <taxon>Asterales</taxon>
        <taxon>Asteraceae</taxon>
        <taxon>Cichorioideae</taxon>
        <taxon>Cichorieae</taxon>
        <taxon>Lactucinae</taxon>
        <taxon>Lactuca</taxon>
    </lineage>
</organism>
<keyword evidence="1" id="KW-0175">Coiled coil</keyword>
<keyword evidence="3" id="KW-1185">Reference proteome</keyword>
<name>A0AA36E9A2_LACSI</name>
<dbReference type="AlphaFoldDB" id="A0AA36E9A2"/>
<evidence type="ECO:0000313" key="2">
    <source>
        <dbReference type="EMBL" id="CAI9287889.1"/>
    </source>
</evidence>
<protein>
    <submittedName>
        <fullName evidence="2">Uncharacterized protein</fullName>
    </submittedName>
</protein>
<sequence length="211" mass="24083">MDQPITFLFPSQFTEGPTFIPDDKIEDDDVIVSFVDIQFDPEEENIPDHVLMSSKQFKLLNRKINSLLQLQADAGNRNSVFGIEVDVMLKAQQLRLKALMEQIDTKTKKCLKHQSDSFVHLENVSLKIEELRSEMTKEVVKLDNNYSHLNNEVDIVATIVTKVFEFHNSLPTKIDTKSEFDSKRFAKLEKLLGSLKELLLKLGSSPQSLSS</sequence>
<evidence type="ECO:0000256" key="1">
    <source>
        <dbReference type="SAM" id="Coils"/>
    </source>
</evidence>
<accession>A0AA36E9A2</accession>
<feature type="coiled-coil region" evidence="1">
    <location>
        <begin position="89"/>
        <end position="152"/>
    </location>
</feature>
<dbReference type="Proteomes" id="UP001177003">
    <property type="component" value="Chromosome 5"/>
</dbReference>
<gene>
    <name evidence="2" type="ORF">LSALG_LOCUS27226</name>
</gene>
<reference evidence="2" key="1">
    <citation type="submission" date="2023-04" db="EMBL/GenBank/DDBJ databases">
        <authorList>
            <person name="Vijverberg K."/>
            <person name="Xiong W."/>
            <person name="Schranz E."/>
        </authorList>
    </citation>
    <scope>NUCLEOTIDE SEQUENCE</scope>
</reference>
<proteinExistence type="predicted"/>
<evidence type="ECO:0000313" key="3">
    <source>
        <dbReference type="Proteomes" id="UP001177003"/>
    </source>
</evidence>